<sequence>MLIEHCVKDVDGALRIFRMVSGAIANQQAESVPTGLADHIAPANIGVAIVRAEDKVCPWIIALIEQVHRFTEQFSISHW</sequence>
<reference evidence="1" key="2">
    <citation type="submission" date="2020-09" db="EMBL/GenBank/DDBJ databases">
        <authorList>
            <person name="Sun Q."/>
            <person name="Zhou Y."/>
        </authorList>
    </citation>
    <scope>NUCLEOTIDE SEQUENCE</scope>
    <source>
        <strain evidence="1">CGMCC 1.12997</strain>
    </source>
</reference>
<dbReference type="AlphaFoldDB" id="A0A917HNX7"/>
<organism evidence="1 2">
    <name type="scientific">Edaphobacter dinghuensis</name>
    <dbReference type="NCBI Taxonomy" id="1560005"/>
    <lineage>
        <taxon>Bacteria</taxon>
        <taxon>Pseudomonadati</taxon>
        <taxon>Acidobacteriota</taxon>
        <taxon>Terriglobia</taxon>
        <taxon>Terriglobales</taxon>
        <taxon>Acidobacteriaceae</taxon>
        <taxon>Edaphobacter</taxon>
    </lineage>
</organism>
<evidence type="ECO:0000313" key="1">
    <source>
        <dbReference type="EMBL" id="GGG85780.1"/>
    </source>
</evidence>
<comment type="caution">
    <text evidence="1">The sequence shown here is derived from an EMBL/GenBank/DDBJ whole genome shotgun (WGS) entry which is preliminary data.</text>
</comment>
<gene>
    <name evidence="1" type="ORF">GCM10011585_32100</name>
</gene>
<evidence type="ECO:0000313" key="2">
    <source>
        <dbReference type="Proteomes" id="UP000647241"/>
    </source>
</evidence>
<proteinExistence type="predicted"/>
<keyword evidence="2" id="KW-1185">Reference proteome</keyword>
<reference evidence="1" key="1">
    <citation type="journal article" date="2014" name="Int. J. Syst. Evol. Microbiol.">
        <title>Complete genome sequence of Corynebacterium casei LMG S-19264T (=DSM 44701T), isolated from a smear-ripened cheese.</title>
        <authorList>
            <consortium name="US DOE Joint Genome Institute (JGI-PGF)"/>
            <person name="Walter F."/>
            <person name="Albersmeier A."/>
            <person name="Kalinowski J."/>
            <person name="Ruckert C."/>
        </authorList>
    </citation>
    <scope>NUCLEOTIDE SEQUENCE</scope>
    <source>
        <strain evidence="1">CGMCC 1.12997</strain>
    </source>
</reference>
<protein>
    <submittedName>
        <fullName evidence="1">Uncharacterized protein</fullName>
    </submittedName>
</protein>
<accession>A0A917HNX7</accession>
<dbReference type="EMBL" id="BMGT01000003">
    <property type="protein sequence ID" value="GGG85780.1"/>
    <property type="molecule type" value="Genomic_DNA"/>
</dbReference>
<name>A0A917HNX7_9BACT</name>
<dbReference type="Proteomes" id="UP000647241">
    <property type="component" value="Unassembled WGS sequence"/>
</dbReference>